<reference evidence="4 5" key="1">
    <citation type="submission" date="2017-06" db="EMBL/GenBank/DDBJ databases">
        <authorList>
            <consortium name="Pathogen Informatics"/>
        </authorList>
    </citation>
    <scope>NUCLEOTIDE SEQUENCE [LARGE SCALE GENOMIC DNA]</scope>
    <source>
        <strain evidence="4 5">NCTC13161</strain>
    </source>
</reference>
<evidence type="ECO:0000313" key="5">
    <source>
        <dbReference type="Proteomes" id="UP000215126"/>
    </source>
</evidence>
<protein>
    <submittedName>
        <fullName evidence="4">Extracellular serine protease</fullName>
        <ecNumber evidence="4">3.4.21.-</ecNumber>
    </submittedName>
</protein>
<dbReference type="EC" id="3.4.21.-" evidence="4"/>
<dbReference type="PANTHER" id="PTHR35037">
    <property type="entry name" value="C-TERMINAL REGION OF AIDA-LIKE PROTEIN"/>
    <property type="match status" value="1"/>
</dbReference>
<dbReference type="InterPro" id="IPR036709">
    <property type="entry name" value="Autotransporte_beta_dom_sf"/>
</dbReference>
<gene>
    <name evidence="4" type="ORF">SAMEA4530655_00580</name>
</gene>
<keyword evidence="5" id="KW-1185">Reference proteome</keyword>
<accession>A0A239S8I2</accession>
<dbReference type="STRING" id="93222.NA29_07200"/>
<dbReference type="GO" id="GO:0008233">
    <property type="term" value="F:peptidase activity"/>
    <property type="evidence" value="ECO:0007669"/>
    <property type="project" value="UniProtKB-KW"/>
</dbReference>
<dbReference type="Pfam" id="PF12951">
    <property type="entry name" value="PATR"/>
    <property type="match status" value="25"/>
</dbReference>
<proteinExistence type="predicted"/>
<dbReference type="SUPFAM" id="SSF51126">
    <property type="entry name" value="Pectin lyase-like"/>
    <property type="match status" value="7"/>
</dbReference>
<dbReference type="InterPro" id="IPR012332">
    <property type="entry name" value="Autotransporter_pectin_lyase_C"/>
</dbReference>
<dbReference type="Proteomes" id="UP000215126">
    <property type="component" value="Chromosome 1"/>
</dbReference>
<evidence type="ECO:0000256" key="1">
    <source>
        <dbReference type="ARBA" id="ARBA00022729"/>
    </source>
</evidence>
<feature type="region of interest" description="Disordered" evidence="2">
    <location>
        <begin position="2996"/>
        <end position="3016"/>
    </location>
</feature>
<evidence type="ECO:0000256" key="2">
    <source>
        <dbReference type="SAM" id="MobiDB-lite"/>
    </source>
</evidence>
<evidence type="ECO:0000313" key="4">
    <source>
        <dbReference type="EMBL" id="SNU81700.1"/>
    </source>
</evidence>
<dbReference type="PANTHER" id="PTHR35037:SF3">
    <property type="entry name" value="C-TERMINAL REGION OF AIDA-LIKE PROTEIN"/>
    <property type="match status" value="1"/>
</dbReference>
<dbReference type="InterPro" id="IPR051551">
    <property type="entry name" value="Autotransporter_adhesion"/>
</dbReference>
<feature type="domain" description="Autotransporter" evidence="3">
    <location>
        <begin position="3017"/>
        <end position="3302"/>
    </location>
</feature>
<dbReference type="PROSITE" id="PS51208">
    <property type="entry name" value="AUTOTRANSPORTER"/>
    <property type="match status" value="1"/>
</dbReference>
<feature type="region of interest" description="Disordered" evidence="2">
    <location>
        <begin position="2773"/>
        <end position="2793"/>
    </location>
</feature>
<dbReference type="InterPro" id="IPR013425">
    <property type="entry name" value="Autotrns_rpt"/>
</dbReference>
<sequence>MNKHLYRLVWRRCRVDVVPAPETAHQNAGAPASRVRRARWFRVFPTTVPPLTLTRLCLACIALLGALTPTSSWATCTAAGNVVTCSGAANPLAPSYSNAASNLQVTVNSSAGVGVLLGVGGTALSLTGSNVTLVNGGTIDPSLLGGIGLLASGTVIGNGNAGGSTQTVTNNAIMRGTVGVLGVNLPGLTGLALTVQNATGGTTTLNNSGTLGATPILGVTLTGNGSAPVVAAYGGAGVNFSNTGTILGRVAFQPNGTTGAGNTFSNEGTLSGSVSLGANSNNTFTAVTGSTFNDGGSTGIGALPVVGFNLGFAAAGVIDGGAGGTNALVLRNAANNATTTGTGTLNGASYVNFTSATVNGGTWTFTGPLAVTSTTLNGGLAVFDNAGSFGTGSLTVNGGAMQAASAGLTIALPTTLGANGLSVSGANPLTLGGVVGGTGSLSLSGTGSLWLSGINTYAGGTFLSSGTLVAGSNAALGSGTVQVSGTTGVLDANAPVSLANTIAIGGGSTLTLGGSAALTLSGPIGGSGSLAKQGAQTATLTEANTFSGGVNVVAGTLALSGAGSLQIGGTPLALSGAGAVFDMSAANGDRTVSGLSGVGNTQIALGANNLTLGSSANSTFSGAIGGTGGIVKTNANTQTLSGANTFTGGTRINAGGITLGAGGSLASNGAVSLLGGGTTFDISQASAQTIGALSGIANTSIALGNNALTFGDATNQTFAGAFTGSGGSLVKQGTGVMTLTGTSTAGGGINVRAGTLTLQGAAFANATPLALTSSTSTLDLSTAANMTFGALSGVIGSTVLIGNQTLTVGDSGNTTFGGTISGTGGIVKQGTGSLLLSGAQTFTGGIDVAAGRLALQGNNALAGSNVVTLADGATFDIGGAGPVSIGSLIGTANSLVTLGSNTLALGDAASQTFAGSLGGTGGIVKQGTGTQTLTGQNAFTGQITINQGTLALGGTGTLSANPVSIAGGAALDISNGENQTIRALSGASGSTINLGDNTLSFGDDTDQTFAGTLTGTGGGIVKFGNGAQTITAQQTFTGSVVVGGGSLVIGAGGGLSAQNAVTLGDSSTSLDISAAGPQTIGSLSGGTAQVQLGANTLTFGDNTGETFNGSIHGTGGVIKQGGGVETLGGASDFSGGVTLKAGGLQLGNANALGTGTLVLADQTTLDTTQALTLANNITLIGTSAVLGSADLTLTGALLGGGALQKSGAATLTIAGSGTWGGGTTINDGVLALGSAGSLAARGAVILGGPTATFDLSGASTAHTIGALSGSGGTIALGTNTLRFGDATDQTLAATITGTGGLVKKGAGKQTLTATQTYAGAINIANGTLALGGGAALQGANALTLSGVNSVFDISGGAASTIGPLSGVTGSAISLGARTLTLNNATDATYSGAIHGTGALVVSGPGIQTLSGASDFSGGVRVASGGLVVGNDLALGTGAATFGSNVTLDSTQAVTLGNSATLLGTLTVLGSDDLTLNGALSGSGGITKLGSATLTLGGSNTYAGATTINSGTLALGAGASLNATGTVSVASGATLDLSAGNGTQVIGAIDGAGTVNIGALVTEIGGAGNDTFSGGLTGTGSVVKIGAGTATLTGQNTYTGGTVIQAGTLALAGAGALATEGAVTLSNAGSTFDISGATGPRTIGGLAADAGTQIRLGANTLTFGDATTHTVAAVISGAGNLLKQGSGTTTLLGTQQYTGTTTISNGTLVLGAGASLAPGASVALTGTGAVLDLSAAGNQSLGHLYSVGGSVVLGGGSSLTVGNNDNDTLASAISGTGALIMDGSGQLTLGARNTFTGNVRVNSGTLALDANGSLSNTNDVTVASGATFDVSAAATPVIGSLSGIAGSTVDFGTRTLTLGSTDNAVFSGALNGTGDLIKQGSGTQTLNGGVALTSDVRIDAGTLALRNGALLGGMNANLNGATAVLDLSMGPNQTAASVSGVAGSTLDLGSTKLTLSDAAGGALASNIHGAGGSLVKLGSGVQTLSGNSDFTGGVDVQAGGISVGSDTALGIGTVSFADGTSLDATQASTLGNQISLSGNLTVVGTNDLTLNGAISGAGGITKNGAATLTLNGQNTYAGATNVNAGTLALGAGASLNAAGVVDVQTGATFDLSAGNGTQTFGALTGGGNVNMGSNTLEVGANGLNETYSGGVMGTGSLVKVGTGVETMTGSNTFTGGTVVQAGTLALGGAGTLSPTGAVTLQNAGATLDISGADGNRAIGALTAQAGTHVTLGGNTLTFGDASGHTVSGTISGTGGIVKQGSGTQTLLGQQQFSGTTTVADGTLALGATGQLANGANVAITGANATFDIAAAGNQTLATLAGTGGTVNVGGNTLTFGDATDQTLGAGIAGTGSIVKAGAGTQTLTGQSTFTGGIDVAGGTLALGAGGALGGANDVMLAGGTALDLSGATTPVTVRGLDGAANTTVSLGGQSLTLGGAANNAFDGSISGTGGITKQGGGTVTLGGNNTFSGQTTVFGGTLKLGASGRLGNTSGISLGNAGSTLDASATTAPLVLATLDGDTGTQVILGSGGLTTGDTGSHVFNGTLSGAGGLVKNGSGSLSLGAANTFTGGTTLNAGTLTVGNSASLGTGGLAVNGSGALSASAPATLANGITLGNGSTLSVGGTAPLTLSGSISGNGGLSLNNPQGITLGGSNTFTGGTTVNGGGVTVTSPGGLGTGGLSVAQGSVTTQGVNVTLPSLNGTTQGGLTINGGSVSVASGNFPGSVSGTGGLTKTGGGTLTLGAQNPLSGPTTVAGGTLGIGGLPNSPVTVQTGATLTTPTPASAGGSGAGAQTGPLTGASGSQIVVSSPGSTLSVGGNLTLAPGSTLQVNAAPGTAPSQVSTTGSATVGGSSLVVNAAPGTQPADASGAVIVSATGGVFGQFASTSTNLLYLTPQVSYTPTSVLLTFAPNGTPLPAGAVTPNQRAVAAAVASLGTGSALYQTALGLTAANAPAAFESLDGSLHASVASMLLGQSQIARDAVSQRLRDSLSLSSACDAAASSDDISGNRMTSPDQRDDCRSQTRATQAWASVYGNDGQMRNRSVDDGGSGAATLHRRGMGVLAGVDAPFADAWRAGVFGGLGHSTFNTGASASGNSNDAQIGAYVNRRFGRLGATVGGAYGWQQISTQRAIAIGPVAQTARAKYDAAVWQVFGEAAWRVDAGPVIVEPFANVAYARVRTDAFDESGSIAGLHADEQSHGITFSTAGLRGEIPFATGAGSAASGRVRLSAGWRHAYGANTPDMQLAFSGTSAAFTVGGVPIARDAVVVSAGIDAFVSDAVTLGVSYSGQFGGKVSDNSVYGNVNWRF</sequence>
<dbReference type="SUPFAM" id="SSF103515">
    <property type="entry name" value="Autotransporter"/>
    <property type="match status" value="1"/>
</dbReference>
<dbReference type="EMBL" id="LT906435">
    <property type="protein sequence ID" value="SNU81700.1"/>
    <property type="molecule type" value="Genomic_DNA"/>
</dbReference>
<dbReference type="SMART" id="SM00869">
    <property type="entry name" value="Autotransporter"/>
    <property type="match status" value="1"/>
</dbReference>
<organism evidence="4 5">
    <name type="scientific">Pandoraea sputorum</name>
    <dbReference type="NCBI Taxonomy" id="93222"/>
    <lineage>
        <taxon>Bacteria</taxon>
        <taxon>Pseudomonadati</taxon>
        <taxon>Pseudomonadota</taxon>
        <taxon>Betaproteobacteria</taxon>
        <taxon>Burkholderiales</taxon>
        <taxon>Burkholderiaceae</taxon>
        <taxon>Pandoraea</taxon>
    </lineage>
</organism>
<name>A0A239S8I2_9BURK</name>
<dbReference type="InterPro" id="IPR011050">
    <property type="entry name" value="Pectin_lyase_fold/virulence"/>
</dbReference>
<dbReference type="Gene3D" id="2.160.20.20">
    <property type="match status" value="3"/>
</dbReference>
<keyword evidence="1" id="KW-0732">Signal</keyword>
<dbReference type="NCBIfam" id="TIGR02601">
    <property type="entry name" value="autotrns_rpt"/>
    <property type="match status" value="20"/>
</dbReference>
<dbReference type="InterPro" id="IPR005546">
    <property type="entry name" value="Autotransporte_beta"/>
</dbReference>
<keyword evidence="4" id="KW-0378">Hydrolase</keyword>
<dbReference type="OrthoDB" id="5760545at2"/>
<keyword evidence="4" id="KW-0645">Protease</keyword>
<evidence type="ECO:0000259" key="3">
    <source>
        <dbReference type="PROSITE" id="PS51208"/>
    </source>
</evidence>
<dbReference type="GO" id="GO:0006508">
    <property type="term" value="P:proteolysis"/>
    <property type="evidence" value="ECO:0007669"/>
    <property type="project" value="UniProtKB-KW"/>
</dbReference>